<organism evidence="2 3">
    <name type="scientific">Batillaria attramentaria</name>
    <dbReference type="NCBI Taxonomy" id="370345"/>
    <lineage>
        <taxon>Eukaryota</taxon>
        <taxon>Metazoa</taxon>
        <taxon>Spiralia</taxon>
        <taxon>Lophotrochozoa</taxon>
        <taxon>Mollusca</taxon>
        <taxon>Gastropoda</taxon>
        <taxon>Caenogastropoda</taxon>
        <taxon>Sorbeoconcha</taxon>
        <taxon>Cerithioidea</taxon>
        <taxon>Batillariidae</taxon>
        <taxon>Batillaria</taxon>
    </lineage>
</organism>
<feature type="region of interest" description="Disordered" evidence="1">
    <location>
        <begin position="1"/>
        <end position="81"/>
    </location>
</feature>
<dbReference type="Proteomes" id="UP001519460">
    <property type="component" value="Unassembled WGS sequence"/>
</dbReference>
<protein>
    <submittedName>
        <fullName evidence="2">Uncharacterized protein</fullName>
    </submittedName>
</protein>
<accession>A0ABD0L1N9</accession>
<evidence type="ECO:0000313" key="2">
    <source>
        <dbReference type="EMBL" id="KAK7493421.1"/>
    </source>
</evidence>
<gene>
    <name evidence="2" type="ORF">BaRGS_00015321</name>
</gene>
<proteinExistence type="predicted"/>
<comment type="caution">
    <text evidence="2">The sequence shown here is derived from an EMBL/GenBank/DDBJ whole genome shotgun (WGS) entry which is preliminary data.</text>
</comment>
<name>A0ABD0L1N9_9CAEN</name>
<dbReference type="AlphaFoldDB" id="A0ABD0L1N9"/>
<keyword evidence="3" id="KW-1185">Reference proteome</keyword>
<sequence length="81" mass="8589">MSPVQNEADSSLRVATRSMAAGTTQVQTQLPDNWCAPFSGVGDGAVRKKPSNSVKQLSGGRKSGQFSSSSRYPQASKKTKK</sequence>
<feature type="compositionally biased region" description="Polar residues" evidence="1">
    <location>
        <begin position="64"/>
        <end position="73"/>
    </location>
</feature>
<evidence type="ECO:0000256" key="1">
    <source>
        <dbReference type="SAM" id="MobiDB-lite"/>
    </source>
</evidence>
<feature type="compositionally biased region" description="Polar residues" evidence="1">
    <location>
        <begin position="21"/>
        <end position="31"/>
    </location>
</feature>
<evidence type="ECO:0000313" key="3">
    <source>
        <dbReference type="Proteomes" id="UP001519460"/>
    </source>
</evidence>
<dbReference type="EMBL" id="JACVVK020000093">
    <property type="protein sequence ID" value="KAK7493421.1"/>
    <property type="molecule type" value="Genomic_DNA"/>
</dbReference>
<reference evidence="2 3" key="1">
    <citation type="journal article" date="2023" name="Sci. Data">
        <title>Genome assembly of the Korean intertidal mud-creeper Batillaria attramentaria.</title>
        <authorList>
            <person name="Patra A.K."/>
            <person name="Ho P.T."/>
            <person name="Jun S."/>
            <person name="Lee S.J."/>
            <person name="Kim Y."/>
            <person name="Won Y.J."/>
        </authorList>
    </citation>
    <scope>NUCLEOTIDE SEQUENCE [LARGE SCALE GENOMIC DNA]</scope>
    <source>
        <strain evidence="2">Wonlab-2016</strain>
    </source>
</reference>